<sequence>MSISLSSRFTLELASLRDRGEQVRLWAFDTGLVRYSTEPILLGSMEFFILRNSRCWKRWFQLSARGYRRKGRKRIKWRYRFQVNKARLPRGRGRLGSSQSIFLLVQLLTGLFPVRNRTPLATESAFDLSPGRVGAPSFPRTADCVAVTESPILTSTYTSTPLSEPLLTASSLGADFGAESLPAT</sequence>
<dbReference type="Proteomes" id="UP000287651">
    <property type="component" value="Unassembled WGS sequence"/>
</dbReference>
<organism evidence="1 2">
    <name type="scientific">Ensete ventricosum</name>
    <name type="common">Abyssinian banana</name>
    <name type="synonym">Musa ensete</name>
    <dbReference type="NCBI Taxonomy" id="4639"/>
    <lineage>
        <taxon>Eukaryota</taxon>
        <taxon>Viridiplantae</taxon>
        <taxon>Streptophyta</taxon>
        <taxon>Embryophyta</taxon>
        <taxon>Tracheophyta</taxon>
        <taxon>Spermatophyta</taxon>
        <taxon>Magnoliopsida</taxon>
        <taxon>Liliopsida</taxon>
        <taxon>Zingiberales</taxon>
        <taxon>Musaceae</taxon>
        <taxon>Ensete</taxon>
    </lineage>
</organism>
<protein>
    <submittedName>
        <fullName evidence="1">Uncharacterized protein</fullName>
    </submittedName>
</protein>
<dbReference type="AlphaFoldDB" id="A0A426X3L6"/>
<proteinExistence type="predicted"/>
<reference evidence="1 2" key="1">
    <citation type="journal article" date="2014" name="Agronomy (Basel)">
        <title>A Draft Genome Sequence for Ensete ventricosum, the Drought-Tolerant Tree Against Hunger.</title>
        <authorList>
            <person name="Harrison J."/>
            <person name="Moore K.A."/>
            <person name="Paszkiewicz K."/>
            <person name="Jones T."/>
            <person name="Grant M."/>
            <person name="Ambacheew D."/>
            <person name="Muzemil S."/>
            <person name="Studholme D.J."/>
        </authorList>
    </citation>
    <scope>NUCLEOTIDE SEQUENCE [LARGE SCALE GENOMIC DNA]</scope>
</reference>
<evidence type="ECO:0000313" key="2">
    <source>
        <dbReference type="Proteomes" id="UP000287651"/>
    </source>
</evidence>
<name>A0A426X3L6_ENSVE</name>
<dbReference type="EMBL" id="AMZH03027714">
    <property type="protein sequence ID" value="RRT34030.1"/>
    <property type="molecule type" value="Genomic_DNA"/>
</dbReference>
<accession>A0A426X3L6</accession>
<comment type="caution">
    <text evidence="1">The sequence shown here is derived from an EMBL/GenBank/DDBJ whole genome shotgun (WGS) entry which is preliminary data.</text>
</comment>
<evidence type="ECO:0000313" key="1">
    <source>
        <dbReference type="EMBL" id="RRT34030.1"/>
    </source>
</evidence>
<gene>
    <name evidence="1" type="ORF">B296_00012007</name>
</gene>